<feature type="compositionally biased region" description="Basic and acidic residues" evidence="4">
    <location>
        <begin position="154"/>
        <end position="171"/>
    </location>
</feature>
<feature type="compositionally biased region" description="Low complexity" evidence="4">
    <location>
        <begin position="553"/>
        <end position="570"/>
    </location>
</feature>
<evidence type="ECO:0000256" key="3">
    <source>
        <dbReference type="SAM" id="Coils"/>
    </source>
</evidence>
<dbReference type="STRING" id="930990.A0A067MYU0"/>
<dbReference type="PROSITE" id="PS51543">
    <property type="entry name" value="FYRC"/>
    <property type="match status" value="1"/>
</dbReference>
<proteinExistence type="predicted"/>
<keyword evidence="3" id="KW-0175">Coiled coil</keyword>
<evidence type="ECO:0000313" key="5">
    <source>
        <dbReference type="EMBL" id="KDQ20903.1"/>
    </source>
</evidence>
<sequence length="684" mass="74575">MEQYPSAPPNYPPPLPGSMGPPLPPEAASFSSLSSQALANGSATPKDGPDSYMEKHRKLKKKYLECHKRWKVALDELQRTKQQNVRMKAEKIALLDRIAELQSERPSDNPISTALPRNASLVHHKLDARGLTQAFDSDEEGDPRTASRHVGPAAKEEEEARKRREEEERERRPIKRARTSQGQRRSEGQVPPVIPLDIPGHPPPEQMAPNGVPSAGPSSVHRQRVKPPTPQQRPFEVEGSNGNGFTHSRSPSPVSPRDSPPAPPTPNARIPRATDAPRTTKPKRLKAHTVTSKSFSIPLVPRDKKTGRPALPLNVGIMTVISLGEVCTREHFHTERYIFPVGYEVTRRYYSTVEPTAEAVYTCKILDGGDGPRFQITASDIPDRKMVAGTATGVWSGIVRAANLVRERQHSNSVSGPDYFGLGQNTIKHLIQELPGADQLRDYVWQNFVEGGPLGGRHAAVSAAHHIEDVVLSPSVNGKMPSLHGSQSSGDLRGRPDDMDYGPDDMGRGRLMDDVSPIDGAHYRPPPHMLDMPHPHHAGQGNPYTSPTLHRPSLSSNGSNSSGHNGNTPHSHPHPLPPPPQLSHPHHSSHPHQRPTSAHSTSSPYAQPPGPVHVGYPSPVPPVPPAFASIMNAYPAPPDPRYGGAPLPEETGHRRGRSGSAAESQPQYTHPSYHRQPGAMEGIE</sequence>
<dbReference type="HOGENOM" id="CLU_008133_1_0_1"/>
<feature type="region of interest" description="Disordered" evidence="4">
    <location>
        <begin position="1"/>
        <end position="56"/>
    </location>
</feature>
<dbReference type="InterPro" id="IPR003888">
    <property type="entry name" value="FYrich_N"/>
</dbReference>
<feature type="compositionally biased region" description="Pro residues" evidence="4">
    <location>
        <begin position="1"/>
        <end position="25"/>
    </location>
</feature>
<keyword evidence="2" id="KW-0539">Nucleus</keyword>
<dbReference type="Pfam" id="PF05965">
    <property type="entry name" value="FYRC"/>
    <property type="match status" value="1"/>
</dbReference>
<dbReference type="InterPro" id="IPR040092">
    <property type="entry name" value="TBRG1"/>
</dbReference>
<evidence type="ECO:0008006" key="7">
    <source>
        <dbReference type="Google" id="ProtNLM"/>
    </source>
</evidence>
<dbReference type="SMART" id="SM00541">
    <property type="entry name" value="FYRN"/>
    <property type="match status" value="1"/>
</dbReference>
<gene>
    <name evidence="5" type="ORF">BOTBODRAFT_322035</name>
</gene>
<evidence type="ECO:0000256" key="1">
    <source>
        <dbReference type="ARBA" id="ARBA00004123"/>
    </source>
</evidence>
<feature type="compositionally biased region" description="Low complexity" evidence="4">
    <location>
        <begin position="248"/>
        <end position="257"/>
    </location>
</feature>
<comment type="subcellular location">
    <subcellularLocation>
        <location evidence="1">Nucleus</location>
    </subcellularLocation>
</comment>
<dbReference type="EMBL" id="KL198017">
    <property type="protein sequence ID" value="KDQ20903.1"/>
    <property type="molecule type" value="Genomic_DNA"/>
</dbReference>
<feature type="compositionally biased region" description="Basic residues" evidence="4">
    <location>
        <begin position="584"/>
        <end position="593"/>
    </location>
</feature>
<evidence type="ECO:0000256" key="2">
    <source>
        <dbReference type="ARBA" id="ARBA00023242"/>
    </source>
</evidence>
<feature type="region of interest" description="Disordered" evidence="4">
    <location>
        <begin position="636"/>
        <end position="684"/>
    </location>
</feature>
<accession>A0A067MYU0</accession>
<feature type="region of interest" description="Disordered" evidence="4">
    <location>
        <begin position="475"/>
        <end position="617"/>
    </location>
</feature>
<evidence type="ECO:0000256" key="4">
    <source>
        <dbReference type="SAM" id="MobiDB-lite"/>
    </source>
</evidence>
<protein>
    <recommendedName>
        <fullName evidence="7">FYR N-terminal domain-containing protein</fullName>
    </recommendedName>
</protein>
<dbReference type="Pfam" id="PF05964">
    <property type="entry name" value="FYRN"/>
    <property type="match status" value="1"/>
</dbReference>
<dbReference type="OrthoDB" id="285793at2759"/>
<reference evidence="6" key="1">
    <citation type="journal article" date="2014" name="Proc. Natl. Acad. Sci. U.S.A.">
        <title>Extensive sampling of basidiomycete genomes demonstrates inadequacy of the white-rot/brown-rot paradigm for wood decay fungi.</title>
        <authorList>
            <person name="Riley R."/>
            <person name="Salamov A.A."/>
            <person name="Brown D.W."/>
            <person name="Nagy L.G."/>
            <person name="Floudas D."/>
            <person name="Held B.W."/>
            <person name="Levasseur A."/>
            <person name="Lombard V."/>
            <person name="Morin E."/>
            <person name="Otillar R."/>
            <person name="Lindquist E.A."/>
            <person name="Sun H."/>
            <person name="LaButti K.M."/>
            <person name="Schmutz J."/>
            <person name="Jabbour D."/>
            <person name="Luo H."/>
            <person name="Baker S.E."/>
            <person name="Pisabarro A.G."/>
            <person name="Walton J.D."/>
            <person name="Blanchette R.A."/>
            <person name="Henrissat B."/>
            <person name="Martin F."/>
            <person name="Cullen D."/>
            <person name="Hibbett D.S."/>
            <person name="Grigoriev I.V."/>
        </authorList>
    </citation>
    <scope>NUCLEOTIDE SEQUENCE [LARGE SCALE GENOMIC DNA]</scope>
    <source>
        <strain evidence="6">FD-172 SS1</strain>
    </source>
</reference>
<dbReference type="AlphaFoldDB" id="A0A067MYU0"/>
<dbReference type="PANTHER" id="PTHR22715">
    <property type="entry name" value="TRANSFORMING GROWTH FACTOR BETA REGULATED GENE 1"/>
    <property type="match status" value="1"/>
</dbReference>
<feature type="coiled-coil region" evidence="3">
    <location>
        <begin position="77"/>
        <end position="104"/>
    </location>
</feature>
<dbReference type="PROSITE" id="PS51542">
    <property type="entry name" value="FYRN"/>
    <property type="match status" value="1"/>
</dbReference>
<dbReference type="PANTHER" id="PTHR22715:SF0">
    <property type="entry name" value="TRANSFORMING GROWTH FACTOR BETA REGULATOR 1"/>
    <property type="match status" value="1"/>
</dbReference>
<feature type="region of interest" description="Disordered" evidence="4">
    <location>
        <begin position="133"/>
        <end position="292"/>
    </location>
</feature>
<dbReference type="GO" id="GO:0051726">
    <property type="term" value="P:regulation of cell cycle"/>
    <property type="evidence" value="ECO:0007669"/>
    <property type="project" value="TreeGrafter"/>
</dbReference>
<name>A0A067MYU0_BOTB1</name>
<feature type="compositionally biased region" description="Low complexity" evidence="4">
    <location>
        <begin position="26"/>
        <end position="39"/>
    </location>
</feature>
<dbReference type="InParanoid" id="A0A067MYU0"/>
<dbReference type="InterPro" id="IPR003889">
    <property type="entry name" value="FYrich_C"/>
</dbReference>
<dbReference type="SMART" id="SM00542">
    <property type="entry name" value="FYRC"/>
    <property type="match status" value="1"/>
</dbReference>
<dbReference type="Gene3D" id="3.30.160.360">
    <property type="match status" value="1"/>
</dbReference>
<keyword evidence="6" id="KW-1185">Reference proteome</keyword>
<organism evidence="5 6">
    <name type="scientific">Botryobasidium botryosum (strain FD-172 SS1)</name>
    <dbReference type="NCBI Taxonomy" id="930990"/>
    <lineage>
        <taxon>Eukaryota</taxon>
        <taxon>Fungi</taxon>
        <taxon>Dikarya</taxon>
        <taxon>Basidiomycota</taxon>
        <taxon>Agaricomycotina</taxon>
        <taxon>Agaricomycetes</taxon>
        <taxon>Cantharellales</taxon>
        <taxon>Botryobasidiaceae</taxon>
        <taxon>Botryobasidium</taxon>
    </lineage>
</organism>
<dbReference type="Proteomes" id="UP000027195">
    <property type="component" value="Unassembled WGS sequence"/>
</dbReference>
<feature type="compositionally biased region" description="Polar residues" evidence="4">
    <location>
        <begin position="594"/>
        <end position="605"/>
    </location>
</feature>
<dbReference type="GO" id="GO:0005634">
    <property type="term" value="C:nucleus"/>
    <property type="evidence" value="ECO:0007669"/>
    <property type="project" value="UniProtKB-SubCell"/>
</dbReference>
<evidence type="ECO:0000313" key="6">
    <source>
        <dbReference type="Proteomes" id="UP000027195"/>
    </source>
</evidence>
<feature type="compositionally biased region" description="Polar residues" evidence="4">
    <location>
        <begin position="661"/>
        <end position="670"/>
    </location>
</feature>